<dbReference type="InterPro" id="IPR011552">
    <property type="entry name" value="TehA/Mae1"/>
</dbReference>
<evidence type="ECO:0000256" key="7">
    <source>
        <dbReference type="ARBA" id="ARBA00023136"/>
    </source>
</evidence>
<dbReference type="CDD" id="cd09321">
    <property type="entry name" value="TDT_like_3"/>
    <property type="match status" value="1"/>
</dbReference>
<dbReference type="InterPro" id="IPR004695">
    <property type="entry name" value="SLAC1/Mae1/Ssu1/TehA"/>
</dbReference>
<keyword evidence="4" id="KW-1003">Cell membrane</keyword>
<feature type="transmembrane region" description="Helical" evidence="8">
    <location>
        <begin position="246"/>
        <end position="266"/>
    </location>
</feature>
<dbReference type="Pfam" id="PF03595">
    <property type="entry name" value="SLAC1"/>
    <property type="match status" value="1"/>
</dbReference>
<keyword evidence="3" id="KW-0813">Transport</keyword>
<feature type="transmembrane region" description="Helical" evidence="8">
    <location>
        <begin position="206"/>
        <end position="226"/>
    </location>
</feature>
<proteinExistence type="inferred from homology"/>
<feature type="transmembrane region" description="Helical" evidence="8">
    <location>
        <begin position="306"/>
        <end position="327"/>
    </location>
</feature>
<dbReference type="KEGG" id="mpz:Marpi_0016"/>
<dbReference type="PANTHER" id="PTHR31686:SF1">
    <property type="entry name" value="SULFITE EFFLUX PUMP SSU1"/>
    <property type="match status" value="1"/>
</dbReference>
<feature type="transmembrane region" description="Helical" evidence="8">
    <location>
        <begin position="106"/>
        <end position="128"/>
    </location>
</feature>
<dbReference type="PANTHER" id="PTHR31686">
    <property type="match status" value="1"/>
</dbReference>
<reference evidence="10" key="2">
    <citation type="submission" date="2012-01" db="EMBL/GenBank/DDBJ databases">
        <title>Complete sequence of chromosome of Marinitoga piezophila KA3.</title>
        <authorList>
            <person name="Lucas S."/>
            <person name="Han J."/>
            <person name="Lapidus A."/>
            <person name="Cheng J.-F."/>
            <person name="Goodwin L."/>
            <person name="Pitluck S."/>
            <person name="Peters L."/>
            <person name="Mikhailova N."/>
            <person name="Teshima H."/>
            <person name="Detter J.C."/>
            <person name="Han C."/>
            <person name="Tapia R."/>
            <person name="Land M."/>
            <person name="Hauser L."/>
            <person name="Kyrpides N."/>
            <person name="Ivanova N."/>
            <person name="Pagani I."/>
            <person name="Jebbar M."/>
            <person name="Vannier P."/>
            <person name="Oger P."/>
            <person name="Cario A."/>
            <person name="Bartlett D."/>
            <person name="Noll K.M."/>
            <person name="Woyke T."/>
        </authorList>
    </citation>
    <scope>NUCLEOTIDE SEQUENCE [LARGE SCALE GENOMIC DNA]</scope>
    <source>
        <strain evidence="10">DSM 14283 / JCM 11233 / KA3</strain>
    </source>
</reference>
<evidence type="ECO:0000256" key="8">
    <source>
        <dbReference type="SAM" id="Phobius"/>
    </source>
</evidence>
<dbReference type="EMBL" id="CP003257">
    <property type="protein sequence ID" value="AEX84476.1"/>
    <property type="molecule type" value="Genomic_DNA"/>
</dbReference>
<gene>
    <name evidence="9" type="ordered locus">Marpi_0016</name>
</gene>
<dbReference type="InterPro" id="IPR051629">
    <property type="entry name" value="Sulfite_efflux_TDT"/>
</dbReference>
<dbReference type="eggNOG" id="COG1275">
    <property type="taxonomic scope" value="Bacteria"/>
</dbReference>
<evidence type="ECO:0000313" key="9">
    <source>
        <dbReference type="EMBL" id="AEX84476.1"/>
    </source>
</evidence>
<organism evidence="9 10">
    <name type="scientific">Marinitoga piezophila (strain DSM 14283 / JCM 11233 / KA3)</name>
    <dbReference type="NCBI Taxonomy" id="443254"/>
    <lineage>
        <taxon>Bacteria</taxon>
        <taxon>Thermotogati</taxon>
        <taxon>Thermotogota</taxon>
        <taxon>Thermotogae</taxon>
        <taxon>Petrotogales</taxon>
        <taxon>Petrotogaceae</taxon>
        <taxon>Marinitoga</taxon>
    </lineage>
</organism>
<dbReference type="GO" id="GO:0000319">
    <property type="term" value="F:sulfite transmembrane transporter activity"/>
    <property type="evidence" value="ECO:0007669"/>
    <property type="project" value="TreeGrafter"/>
</dbReference>
<dbReference type="OrthoDB" id="309023at2"/>
<name>H2J2N2_MARPK</name>
<protein>
    <submittedName>
        <fullName evidence="9">C4-dicarboxylate transporter/malic acid transport protein</fullName>
    </submittedName>
</protein>
<evidence type="ECO:0000256" key="3">
    <source>
        <dbReference type="ARBA" id="ARBA00022448"/>
    </source>
</evidence>
<dbReference type="HOGENOM" id="CLU_030057_6_4_0"/>
<evidence type="ECO:0000256" key="4">
    <source>
        <dbReference type="ARBA" id="ARBA00022475"/>
    </source>
</evidence>
<evidence type="ECO:0000256" key="1">
    <source>
        <dbReference type="ARBA" id="ARBA00004651"/>
    </source>
</evidence>
<accession>H2J2N2</accession>
<dbReference type="InterPro" id="IPR038665">
    <property type="entry name" value="Voltage-dep_anion_channel_sf"/>
</dbReference>
<feature type="transmembrane region" description="Helical" evidence="8">
    <location>
        <begin position="140"/>
        <end position="160"/>
    </location>
</feature>
<dbReference type="RefSeq" id="WP_014295548.1">
    <property type="nucleotide sequence ID" value="NC_016751.1"/>
</dbReference>
<evidence type="ECO:0000256" key="2">
    <source>
        <dbReference type="ARBA" id="ARBA00008566"/>
    </source>
</evidence>
<feature type="transmembrane region" description="Helical" evidence="8">
    <location>
        <begin position="37"/>
        <end position="63"/>
    </location>
</feature>
<keyword evidence="10" id="KW-1185">Reference proteome</keyword>
<feature type="transmembrane region" description="Helical" evidence="8">
    <location>
        <begin position="75"/>
        <end position="94"/>
    </location>
</feature>
<dbReference type="STRING" id="443254.Marpi_0016"/>
<feature type="transmembrane region" description="Helical" evidence="8">
    <location>
        <begin position="12"/>
        <end position="31"/>
    </location>
</feature>
<keyword evidence="6 8" id="KW-1133">Transmembrane helix</keyword>
<dbReference type="AlphaFoldDB" id="H2J2N2"/>
<dbReference type="NCBIfam" id="TIGR00816">
    <property type="entry name" value="tdt"/>
    <property type="match status" value="1"/>
</dbReference>
<evidence type="ECO:0000313" key="10">
    <source>
        <dbReference type="Proteomes" id="UP000007161"/>
    </source>
</evidence>
<keyword evidence="7 8" id="KW-0472">Membrane</keyword>
<dbReference type="Proteomes" id="UP000007161">
    <property type="component" value="Chromosome"/>
</dbReference>
<keyword evidence="5 8" id="KW-0812">Transmembrane</keyword>
<sequence>MNAKEFQPSWFAGIMGTGIFSITSLIFSQYFSFLRSFSYFLFYLNILLFIIFLSLWIVKFFIFKKDFLKDFYHPLVSNFFSAFGAAMLVISANIQMLFNNSFSFSFGFWIAGTFFTILFGIITPFIMFKENHIKLDHICPAFFIPPVAFIVIPIPGSFFINHFQGWVNDFIIFINYFSWGTGFFLFLIMSAISMYRFILHHPLPNIMAPTIWVNLGPIGAGTTALIKLTKASNFIISKDVFYGFSFLLWGYGIWWLLMAISLTIYYSKKMKIPFTLSWFAFIFPTGAYITATHTISLIFKIKFIDYFGFIIYFLLVFFWFATFFNLLNKKTGNS</sequence>
<evidence type="ECO:0000256" key="5">
    <source>
        <dbReference type="ARBA" id="ARBA00022692"/>
    </source>
</evidence>
<evidence type="ECO:0000256" key="6">
    <source>
        <dbReference type="ARBA" id="ARBA00022989"/>
    </source>
</evidence>
<feature type="transmembrane region" description="Helical" evidence="8">
    <location>
        <begin position="172"/>
        <end position="194"/>
    </location>
</feature>
<feature type="transmembrane region" description="Helical" evidence="8">
    <location>
        <begin position="278"/>
        <end position="300"/>
    </location>
</feature>
<comment type="similarity">
    <text evidence="2">Belongs to the tellurite-resistance/dicarboxylate transporter (TDT) family.</text>
</comment>
<dbReference type="Gene3D" id="1.50.10.150">
    <property type="entry name" value="Voltage-dependent anion channel"/>
    <property type="match status" value="1"/>
</dbReference>
<dbReference type="GO" id="GO:0005886">
    <property type="term" value="C:plasma membrane"/>
    <property type="evidence" value="ECO:0007669"/>
    <property type="project" value="UniProtKB-SubCell"/>
</dbReference>
<reference evidence="9 10" key="1">
    <citation type="journal article" date="2012" name="J. Bacteriol.">
        <title>Complete Genome Sequence of the Thermophilic, Piezophilic, Heterotrophic Bacterium Marinitoga piezophila KA3.</title>
        <authorList>
            <person name="Lucas S."/>
            <person name="Han J."/>
            <person name="Lapidus A."/>
            <person name="Cheng J.F."/>
            <person name="Goodwin L.A."/>
            <person name="Pitluck S."/>
            <person name="Peters L."/>
            <person name="Mikhailova N."/>
            <person name="Teshima H."/>
            <person name="Detter J.C."/>
            <person name="Han C."/>
            <person name="Tapia R."/>
            <person name="Land M."/>
            <person name="Hauser L."/>
            <person name="Kyrpides N.C."/>
            <person name="Ivanova N."/>
            <person name="Pagani I."/>
            <person name="Vannier P."/>
            <person name="Oger P."/>
            <person name="Bartlett D.H."/>
            <person name="Noll K.M."/>
            <person name="Woyke T."/>
            <person name="Jebbar M."/>
        </authorList>
    </citation>
    <scope>NUCLEOTIDE SEQUENCE [LARGE SCALE GENOMIC DNA]</scope>
    <source>
        <strain evidence="10">DSM 14283 / JCM 11233 / KA3</strain>
    </source>
</reference>
<comment type="subcellular location">
    <subcellularLocation>
        <location evidence="1">Cell membrane</location>
        <topology evidence="1">Multi-pass membrane protein</topology>
    </subcellularLocation>
</comment>